<dbReference type="EMBL" id="QKYT01001516">
    <property type="protein sequence ID" value="RIA79147.1"/>
    <property type="molecule type" value="Genomic_DNA"/>
</dbReference>
<comment type="caution">
    <text evidence="1">The sequence shown here is derived from an EMBL/GenBank/DDBJ whole genome shotgun (WGS) entry which is preliminary data.</text>
</comment>
<accession>A0A397S579</accession>
<name>A0A397S579_9GLOM</name>
<sequence>VVIMISDGYDVNLSNRDILLRLCNRDLQKISKLHPLYDPLHYVLLFPNGDNGW</sequence>
<organism evidence="1 2">
    <name type="scientific">Glomus cerebriforme</name>
    <dbReference type="NCBI Taxonomy" id="658196"/>
    <lineage>
        <taxon>Eukaryota</taxon>
        <taxon>Fungi</taxon>
        <taxon>Fungi incertae sedis</taxon>
        <taxon>Mucoromycota</taxon>
        <taxon>Glomeromycotina</taxon>
        <taxon>Glomeromycetes</taxon>
        <taxon>Glomerales</taxon>
        <taxon>Glomeraceae</taxon>
        <taxon>Glomus</taxon>
    </lineage>
</organism>
<feature type="non-terminal residue" evidence="1">
    <location>
        <position position="1"/>
    </location>
</feature>
<proteinExistence type="predicted"/>
<dbReference type="AlphaFoldDB" id="A0A397S579"/>
<dbReference type="Proteomes" id="UP000265703">
    <property type="component" value="Unassembled WGS sequence"/>
</dbReference>
<feature type="non-terminal residue" evidence="1">
    <location>
        <position position="53"/>
    </location>
</feature>
<evidence type="ECO:0000313" key="2">
    <source>
        <dbReference type="Proteomes" id="UP000265703"/>
    </source>
</evidence>
<dbReference type="STRING" id="658196.A0A397S579"/>
<keyword evidence="2" id="KW-1185">Reference proteome</keyword>
<dbReference type="OrthoDB" id="1748060at2759"/>
<reference evidence="1 2" key="1">
    <citation type="submission" date="2018-06" db="EMBL/GenBank/DDBJ databases">
        <title>Comparative genomics reveals the genomic features of Rhizophagus irregularis, R. cerebriforme, R. diaphanum and Gigaspora rosea, and their symbiotic lifestyle signature.</title>
        <authorList>
            <person name="Morin E."/>
            <person name="San Clemente H."/>
            <person name="Chen E.C.H."/>
            <person name="De La Providencia I."/>
            <person name="Hainaut M."/>
            <person name="Kuo A."/>
            <person name="Kohler A."/>
            <person name="Murat C."/>
            <person name="Tang N."/>
            <person name="Roy S."/>
            <person name="Loubradou J."/>
            <person name="Henrissat B."/>
            <person name="Grigoriev I.V."/>
            <person name="Corradi N."/>
            <person name="Roux C."/>
            <person name="Martin F.M."/>
        </authorList>
    </citation>
    <scope>NUCLEOTIDE SEQUENCE [LARGE SCALE GENOMIC DNA]</scope>
    <source>
        <strain evidence="1 2">DAOM 227022</strain>
    </source>
</reference>
<protein>
    <submittedName>
        <fullName evidence="1">Uncharacterized protein</fullName>
    </submittedName>
</protein>
<gene>
    <name evidence="1" type="ORF">C1645_680001</name>
</gene>
<evidence type="ECO:0000313" key="1">
    <source>
        <dbReference type="EMBL" id="RIA79147.1"/>
    </source>
</evidence>